<feature type="compositionally biased region" description="Polar residues" evidence="6">
    <location>
        <begin position="349"/>
        <end position="362"/>
    </location>
</feature>
<dbReference type="Pfam" id="PF20684">
    <property type="entry name" value="Fung_rhodopsin"/>
    <property type="match status" value="1"/>
</dbReference>
<evidence type="ECO:0000256" key="1">
    <source>
        <dbReference type="ARBA" id="ARBA00004141"/>
    </source>
</evidence>
<evidence type="ECO:0000256" key="3">
    <source>
        <dbReference type="ARBA" id="ARBA00022989"/>
    </source>
</evidence>
<feature type="transmembrane region" description="Helical" evidence="7">
    <location>
        <begin position="209"/>
        <end position="227"/>
    </location>
</feature>
<feature type="transmembrane region" description="Helical" evidence="7">
    <location>
        <begin position="148"/>
        <end position="169"/>
    </location>
</feature>
<dbReference type="InterPro" id="IPR049326">
    <property type="entry name" value="Rhodopsin_dom_fungi"/>
</dbReference>
<dbReference type="PANTHER" id="PTHR33048">
    <property type="entry name" value="PTH11-LIKE INTEGRAL MEMBRANE PROTEIN (AFU_ORTHOLOGUE AFUA_5G11245)"/>
    <property type="match status" value="1"/>
</dbReference>
<keyword evidence="4 7" id="KW-0472">Membrane</keyword>
<gene>
    <name evidence="9" type="ORF">BS50DRAFT_51500</name>
</gene>
<dbReference type="GO" id="GO:0016020">
    <property type="term" value="C:membrane"/>
    <property type="evidence" value="ECO:0007669"/>
    <property type="project" value="UniProtKB-SubCell"/>
</dbReference>
<dbReference type="AlphaFoldDB" id="A0A2T2NI47"/>
<dbReference type="STRING" id="1448308.A0A2T2NI47"/>
<feature type="domain" description="Rhodopsin" evidence="8">
    <location>
        <begin position="52"/>
        <end position="300"/>
    </location>
</feature>
<evidence type="ECO:0000256" key="5">
    <source>
        <dbReference type="ARBA" id="ARBA00038359"/>
    </source>
</evidence>
<organism evidence="9 10">
    <name type="scientific">Corynespora cassiicola Philippines</name>
    <dbReference type="NCBI Taxonomy" id="1448308"/>
    <lineage>
        <taxon>Eukaryota</taxon>
        <taxon>Fungi</taxon>
        <taxon>Dikarya</taxon>
        <taxon>Ascomycota</taxon>
        <taxon>Pezizomycotina</taxon>
        <taxon>Dothideomycetes</taxon>
        <taxon>Pleosporomycetidae</taxon>
        <taxon>Pleosporales</taxon>
        <taxon>Corynesporascaceae</taxon>
        <taxon>Corynespora</taxon>
    </lineage>
</organism>
<feature type="transmembrane region" description="Helical" evidence="7">
    <location>
        <begin position="112"/>
        <end position="136"/>
    </location>
</feature>
<reference evidence="9 10" key="1">
    <citation type="journal article" date="2018" name="Front. Microbiol.">
        <title>Genome-Wide Analysis of Corynespora cassiicola Leaf Fall Disease Putative Effectors.</title>
        <authorList>
            <person name="Lopez D."/>
            <person name="Ribeiro S."/>
            <person name="Label P."/>
            <person name="Fumanal B."/>
            <person name="Venisse J.S."/>
            <person name="Kohler A."/>
            <person name="de Oliveira R.R."/>
            <person name="Labutti K."/>
            <person name="Lipzen A."/>
            <person name="Lail K."/>
            <person name="Bauer D."/>
            <person name="Ohm R.A."/>
            <person name="Barry K.W."/>
            <person name="Spatafora J."/>
            <person name="Grigoriev I.V."/>
            <person name="Martin F.M."/>
            <person name="Pujade-Renaud V."/>
        </authorList>
    </citation>
    <scope>NUCLEOTIDE SEQUENCE [LARGE SCALE GENOMIC DNA]</scope>
    <source>
        <strain evidence="9 10">Philippines</strain>
    </source>
</reference>
<feature type="transmembrane region" description="Helical" evidence="7">
    <location>
        <begin position="239"/>
        <end position="258"/>
    </location>
</feature>
<dbReference type="PANTHER" id="PTHR33048:SF167">
    <property type="entry name" value="INTEGRAL MEMBRANE PROTEIN"/>
    <property type="match status" value="1"/>
</dbReference>
<proteinExistence type="inferred from homology"/>
<dbReference type="OrthoDB" id="5022096at2759"/>
<keyword evidence="10" id="KW-1185">Reference proteome</keyword>
<evidence type="ECO:0000256" key="4">
    <source>
        <dbReference type="ARBA" id="ARBA00023136"/>
    </source>
</evidence>
<keyword evidence="2 7" id="KW-0812">Transmembrane</keyword>
<dbReference type="InterPro" id="IPR052337">
    <property type="entry name" value="SAT4-like"/>
</dbReference>
<keyword evidence="3 7" id="KW-1133">Transmembrane helix</keyword>
<sequence>MPALTTGIDVLKRQFSGAPPPLTPEEIAFTNAPQILAITGSFFGATVLIVMLRCYVRLRMLKVFGIDDYIMAFSTILAAATFACFIFRVEYGLGKHFLVILMDPVQYQNLTMVLYIHAILVMVGISSVKVSIAFFLLRLSPQTVYTRFLQSVIAIIILYTIACAGTLIFQCIPVEATWNLSLRPPPFGTGDAKCFSLITFRNIGLGNSAFNILTDALFATMPIPLIWQLQLNLRTKVSLIIVLSLGWFACAASIIKTIQQYNVLTTPDWTVHDSFNVWSYIELTIGIIAASLPCLKPLFNWLLETARAFSSFGRSSGGTEYKGSAHGANNGQRRTNEYSNKSIALTSLTSRAESTPHSSKSPYRTGAPTGLAEQEALRSMSSTESILPLHQHDLTQAGIIVTREVEVSNNNKWSV</sequence>
<accession>A0A2T2NI47</accession>
<name>A0A2T2NI47_CORCC</name>
<evidence type="ECO:0000313" key="10">
    <source>
        <dbReference type="Proteomes" id="UP000240883"/>
    </source>
</evidence>
<dbReference type="Proteomes" id="UP000240883">
    <property type="component" value="Unassembled WGS sequence"/>
</dbReference>
<comment type="similarity">
    <text evidence="5">Belongs to the SAT4 family.</text>
</comment>
<comment type="subcellular location">
    <subcellularLocation>
        <location evidence="1">Membrane</location>
        <topology evidence="1">Multi-pass membrane protein</topology>
    </subcellularLocation>
</comment>
<evidence type="ECO:0000256" key="6">
    <source>
        <dbReference type="SAM" id="MobiDB-lite"/>
    </source>
</evidence>
<dbReference type="EMBL" id="KZ678137">
    <property type="protein sequence ID" value="PSN65112.1"/>
    <property type="molecule type" value="Genomic_DNA"/>
</dbReference>
<feature type="region of interest" description="Disordered" evidence="6">
    <location>
        <begin position="349"/>
        <end position="377"/>
    </location>
</feature>
<feature type="transmembrane region" description="Helical" evidence="7">
    <location>
        <begin position="35"/>
        <end position="56"/>
    </location>
</feature>
<feature type="transmembrane region" description="Helical" evidence="7">
    <location>
        <begin position="68"/>
        <end position="89"/>
    </location>
</feature>
<evidence type="ECO:0000259" key="8">
    <source>
        <dbReference type="Pfam" id="PF20684"/>
    </source>
</evidence>
<evidence type="ECO:0000256" key="2">
    <source>
        <dbReference type="ARBA" id="ARBA00022692"/>
    </source>
</evidence>
<protein>
    <recommendedName>
        <fullName evidence="8">Rhodopsin domain-containing protein</fullName>
    </recommendedName>
</protein>
<evidence type="ECO:0000256" key="7">
    <source>
        <dbReference type="SAM" id="Phobius"/>
    </source>
</evidence>
<evidence type="ECO:0000313" key="9">
    <source>
        <dbReference type="EMBL" id="PSN65112.1"/>
    </source>
</evidence>
<feature type="transmembrane region" description="Helical" evidence="7">
    <location>
        <begin position="278"/>
        <end position="299"/>
    </location>
</feature>